<reference evidence="1 2" key="1">
    <citation type="submission" date="2016-03" db="EMBL/GenBank/DDBJ databases">
        <title>Choanephora cucurbitarum.</title>
        <authorList>
            <person name="Min B."/>
            <person name="Park H."/>
            <person name="Park J.-H."/>
            <person name="Shin H.-D."/>
            <person name="Choi I.-G."/>
        </authorList>
    </citation>
    <scope>NUCLEOTIDE SEQUENCE [LARGE SCALE GENOMIC DNA]</scope>
    <source>
        <strain evidence="1 2">KUS-F28377</strain>
    </source>
</reference>
<sequence length="93" mass="10254">MNEFRAGIVIRQAESAANPSLSDVSSNTSLQEQIAPHRFPLQAQNSPYVFKMRIPVFVSDVPAPLGTAPTLPYSSSSSLCVAYNLTYWYSQNK</sequence>
<dbReference type="Proteomes" id="UP000093000">
    <property type="component" value="Unassembled WGS sequence"/>
</dbReference>
<dbReference type="AlphaFoldDB" id="A0A1C7MZI7"/>
<dbReference type="InParanoid" id="A0A1C7MZI7"/>
<gene>
    <name evidence="1" type="ORF">A0J61_09717</name>
</gene>
<proteinExistence type="predicted"/>
<protein>
    <submittedName>
        <fullName evidence="1">Uncharacterized protein</fullName>
    </submittedName>
</protein>
<organism evidence="1 2">
    <name type="scientific">Choanephora cucurbitarum</name>
    <dbReference type="NCBI Taxonomy" id="101091"/>
    <lineage>
        <taxon>Eukaryota</taxon>
        <taxon>Fungi</taxon>
        <taxon>Fungi incertae sedis</taxon>
        <taxon>Mucoromycota</taxon>
        <taxon>Mucoromycotina</taxon>
        <taxon>Mucoromycetes</taxon>
        <taxon>Mucorales</taxon>
        <taxon>Mucorineae</taxon>
        <taxon>Choanephoraceae</taxon>
        <taxon>Choanephoroideae</taxon>
        <taxon>Choanephora</taxon>
    </lineage>
</organism>
<accession>A0A1C7MZI7</accession>
<evidence type="ECO:0000313" key="2">
    <source>
        <dbReference type="Proteomes" id="UP000093000"/>
    </source>
</evidence>
<evidence type="ECO:0000313" key="1">
    <source>
        <dbReference type="EMBL" id="OBZ82233.1"/>
    </source>
</evidence>
<dbReference type="EMBL" id="LUGH01000919">
    <property type="protein sequence ID" value="OBZ82233.1"/>
    <property type="molecule type" value="Genomic_DNA"/>
</dbReference>
<comment type="caution">
    <text evidence="1">The sequence shown here is derived from an EMBL/GenBank/DDBJ whole genome shotgun (WGS) entry which is preliminary data.</text>
</comment>
<keyword evidence="2" id="KW-1185">Reference proteome</keyword>
<name>A0A1C7MZI7_9FUNG</name>